<keyword evidence="1" id="KW-0472">Membrane</keyword>
<gene>
    <name evidence="3" type="ORF">V6N11_080634</name>
</gene>
<keyword evidence="4" id="KW-1185">Reference proteome</keyword>
<accession>A0ABR2R8A9</accession>
<protein>
    <submittedName>
        <fullName evidence="3">Uncharacterized protein</fullName>
    </submittedName>
</protein>
<name>A0ABR2R8A9_9ROSI</name>
<feature type="transmembrane region" description="Helical" evidence="1">
    <location>
        <begin position="194"/>
        <end position="212"/>
    </location>
</feature>
<sequence>MPWPYYLCATTRLLVSLRGAALVEGLTSFLPITDWNLGAVPVVASDDYLSCFPSFHIAWCASLVARPFQWSLFNLEFAASHADWSMEQPFSVALATAAGAPLVCYFRFGHPWCVGPLYVGCFLCLHPASRLLDGCEHGIALVARPHWWQCFRAAFPACFTAWLPLERLGFCSGLMIGYLLVLQVTFIGPNSATIVSVCVGFLLLLGLPYLLLI</sequence>
<evidence type="ECO:0000313" key="4">
    <source>
        <dbReference type="Proteomes" id="UP001396334"/>
    </source>
</evidence>
<feature type="signal peptide" evidence="2">
    <location>
        <begin position="1"/>
        <end position="25"/>
    </location>
</feature>
<keyword evidence="2" id="KW-0732">Signal</keyword>
<organism evidence="3 4">
    <name type="scientific">Hibiscus sabdariffa</name>
    <name type="common">roselle</name>
    <dbReference type="NCBI Taxonomy" id="183260"/>
    <lineage>
        <taxon>Eukaryota</taxon>
        <taxon>Viridiplantae</taxon>
        <taxon>Streptophyta</taxon>
        <taxon>Embryophyta</taxon>
        <taxon>Tracheophyta</taxon>
        <taxon>Spermatophyta</taxon>
        <taxon>Magnoliopsida</taxon>
        <taxon>eudicotyledons</taxon>
        <taxon>Gunneridae</taxon>
        <taxon>Pentapetalae</taxon>
        <taxon>rosids</taxon>
        <taxon>malvids</taxon>
        <taxon>Malvales</taxon>
        <taxon>Malvaceae</taxon>
        <taxon>Malvoideae</taxon>
        <taxon>Hibiscus</taxon>
    </lineage>
</organism>
<evidence type="ECO:0000313" key="3">
    <source>
        <dbReference type="EMBL" id="KAK9009165.1"/>
    </source>
</evidence>
<keyword evidence="1" id="KW-1133">Transmembrane helix</keyword>
<evidence type="ECO:0000256" key="1">
    <source>
        <dbReference type="SAM" id="Phobius"/>
    </source>
</evidence>
<comment type="caution">
    <text evidence="3">The sequence shown here is derived from an EMBL/GenBank/DDBJ whole genome shotgun (WGS) entry which is preliminary data.</text>
</comment>
<feature type="chain" id="PRO_5047287113" evidence="2">
    <location>
        <begin position="26"/>
        <end position="213"/>
    </location>
</feature>
<dbReference type="EMBL" id="JBBPBN010000025">
    <property type="protein sequence ID" value="KAK9009165.1"/>
    <property type="molecule type" value="Genomic_DNA"/>
</dbReference>
<dbReference type="Proteomes" id="UP001396334">
    <property type="component" value="Unassembled WGS sequence"/>
</dbReference>
<proteinExistence type="predicted"/>
<evidence type="ECO:0000256" key="2">
    <source>
        <dbReference type="SAM" id="SignalP"/>
    </source>
</evidence>
<keyword evidence="1" id="KW-0812">Transmembrane</keyword>
<reference evidence="3 4" key="1">
    <citation type="journal article" date="2024" name="G3 (Bethesda)">
        <title>Genome assembly of Hibiscus sabdariffa L. provides insights into metabolisms of medicinal natural products.</title>
        <authorList>
            <person name="Kim T."/>
        </authorList>
    </citation>
    <scope>NUCLEOTIDE SEQUENCE [LARGE SCALE GENOMIC DNA]</scope>
    <source>
        <strain evidence="3">TK-2024</strain>
        <tissue evidence="3">Old leaves</tissue>
    </source>
</reference>
<feature type="transmembrane region" description="Helical" evidence="1">
    <location>
        <begin position="168"/>
        <end position="188"/>
    </location>
</feature>